<evidence type="ECO:0000313" key="4">
    <source>
        <dbReference type="Proteomes" id="UP000663829"/>
    </source>
</evidence>
<dbReference type="Gene3D" id="2.60.40.1930">
    <property type="match status" value="1"/>
</dbReference>
<dbReference type="AlphaFoldDB" id="A0A815W8Q9"/>
<feature type="region of interest" description="Disordered" evidence="1">
    <location>
        <begin position="24"/>
        <end position="50"/>
    </location>
</feature>
<evidence type="ECO:0000313" key="2">
    <source>
        <dbReference type="EMBL" id="CAF1541751.1"/>
    </source>
</evidence>
<dbReference type="EMBL" id="CAJOBC010091587">
    <property type="protein sequence ID" value="CAF4402099.1"/>
    <property type="molecule type" value="Genomic_DNA"/>
</dbReference>
<accession>A0A815W8Q9</accession>
<protein>
    <submittedName>
        <fullName evidence="2">Uncharacterized protein</fullName>
    </submittedName>
</protein>
<dbReference type="Proteomes" id="UP000663829">
    <property type="component" value="Unassembled WGS sequence"/>
</dbReference>
<dbReference type="Proteomes" id="UP000681722">
    <property type="component" value="Unassembled WGS sequence"/>
</dbReference>
<reference evidence="2" key="1">
    <citation type="submission" date="2021-02" db="EMBL/GenBank/DDBJ databases">
        <authorList>
            <person name="Nowell W R."/>
        </authorList>
    </citation>
    <scope>NUCLEOTIDE SEQUENCE</scope>
</reference>
<organism evidence="2 4">
    <name type="scientific">Didymodactylos carnosus</name>
    <dbReference type="NCBI Taxonomy" id="1234261"/>
    <lineage>
        <taxon>Eukaryota</taxon>
        <taxon>Metazoa</taxon>
        <taxon>Spiralia</taxon>
        <taxon>Gnathifera</taxon>
        <taxon>Rotifera</taxon>
        <taxon>Eurotatoria</taxon>
        <taxon>Bdelloidea</taxon>
        <taxon>Philodinida</taxon>
        <taxon>Philodinidae</taxon>
        <taxon>Didymodactylos</taxon>
    </lineage>
</organism>
<evidence type="ECO:0000256" key="1">
    <source>
        <dbReference type="SAM" id="MobiDB-lite"/>
    </source>
</evidence>
<sequence length="298" mass="33569">MIRNRSLRHHYVYIPESSSKFYTRPPETPTYLHGDARRNTPMGEDGKHRGYRTQRVPLMPLPAGRETGAKLSLEIVADKTGLNHRSSSTIEPVTTMAPLAGKPAYFYVQLLPMKSMKRYETFPLTYVVFTNGKIISAGTFNIEPTKYCTMAPRSIQPEQEDSSKPLRCVFNSTLEIMMTRQMLPYSTLLVYGFNPVVGFTVAESYRFSVDDLFRNNLTMSTRERETGINQSSTLKEDTRHRGPKLDLLFNGLSESTVGVNVIPYDAIVQDLPNDSSVFSMDRHIVCSGGGVKIHSLLV</sequence>
<keyword evidence="4" id="KW-1185">Reference proteome</keyword>
<feature type="compositionally biased region" description="Basic and acidic residues" evidence="1">
    <location>
        <begin position="34"/>
        <end position="48"/>
    </location>
</feature>
<name>A0A815W8Q9_9BILA</name>
<evidence type="ECO:0000313" key="3">
    <source>
        <dbReference type="EMBL" id="CAF4402099.1"/>
    </source>
</evidence>
<comment type="caution">
    <text evidence="2">The sequence shown here is derived from an EMBL/GenBank/DDBJ whole genome shotgun (WGS) entry which is preliminary data.</text>
</comment>
<proteinExistence type="predicted"/>
<gene>
    <name evidence="2" type="ORF">GPM918_LOCUS38670</name>
    <name evidence="3" type="ORF">SRO942_LOCUS39505</name>
</gene>
<dbReference type="EMBL" id="CAJNOQ010025955">
    <property type="protein sequence ID" value="CAF1541751.1"/>
    <property type="molecule type" value="Genomic_DNA"/>
</dbReference>
<dbReference type="OrthoDB" id="9998011at2759"/>